<feature type="compositionally biased region" description="Low complexity" evidence="2">
    <location>
        <begin position="221"/>
        <end position="237"/>
    </location>
</feature>
<organism evidence="4 5">
    <name type="scientific">Cervus hanglu yarkandensis</name>
    <name type="common">Yarkand deer</name>
    <dbReference type="NCBI Taxonomy" id="84702"/>
    <lineage>
        <taxon>Eukaryota</taxon>
        <taxon>Metazoa</taxon>
        <taxon>Chordata</taxon>
        <taxon>Craniata</taxon>
        <taxon>Vertebrata</taxon>
        <taxon>Euteleostomi</taxon>
        <taxon>Mammalia</taxon>
        <taxon>Eutheria</taxon>
        <taxon>Laurasiatheria</taxon>
        <taxon>Artiodactyla</taxon>
        <taxon>Ruminantia</taxon>
        <taxon>Pecora</taxon>
        <taxon>Cervidae</taxon>
        <taxon>Cervinae</taxon>
        <taxon>Cervus</taxon>
    </lineage>
</organism>
<feature type="compositionally biased region" description="Pro residues" evidence="2">
    <location>
        <begin position="238"/>
        <end position="248"/>
    </location>
</feature>
<sequence>MGSTASKPDPQYSTPLECLLANLRTLGLKRDIRPKQLTFLCSQAWPQYSLDNGSQWPATGTLDFDVLRDLDNYCRRTGKWSEVPYVQAFWALRSRPTLCTTCAPSQILLTMAPPTPPSRAKPTPPASESSAFSVPPEDLVAPPPYASPTAPSPSSPVPTPSPSTPAPPTSSPSSPAPPNPSPSNPTPASFAPVPAPEASPPAPDSPAISPILYPPLPPVTPYSSPVSSHTRSHSNPPGASPPPPPAPLLPLRQVAGADGLAQVHVPFSLQDLAQIEAKLGSFSSNPTQYIKQFTGLTRAYALTWQDIYVILGSTTTPEERQAIWTAARAKADQRHSANPSPERPPGAQAVPDTDPDWNYQEGGGGQLRVRYMIECLLDGMETSSHKVVNLLKLDEVTQGPDENPAMFLNRLIEALVQYTRLSPESPMGAATLANRFISQSAPDIRKKLAKAEDGPQTPIRDLVKMAFKVYNAREETAEASRKARLKQKAEFQASLLNQQTQALVAALRPAAGSRPQNPPPGACFKCGQEGHWAKMCPNPRPPSKPCPLCKQRGHWASDCPRASRAPTSRGRRPERPRETSCPPPASELLSFNDD</sequence>
<dbReference type="Gene3D" id="4.10.60.10">
    <property type="entry name" value="Zinc finger, CCHC-type"/>
    <property type="match status" value="1"/>
</dbReference>
<feature type="region of interest" description="Disordered" evidence="2">
    <location>
        <begin position="110"/>
        <end position="251"/>
    </location>
</feature>
<dbReference type="GO" id="GO:0019068">
    <property type="term" value="P:virion assembly"/>
    <property type="evidence" value="ECO:0007669"/>
    <property type="project" value="InterPro"/>
</dbReference>
<keyword evidence="1" id="KW-0863">Zinc-finger</keyword>
<evidence type="ECO:0000259" key="3">
    <source>
        <dbReference type="PROSITE" id="PS50158"/>
    </source>
</evidence>
<evidence type="ECO:0000313" key="5">
    <source>
        <dbReference type="Proteomes" id="UP000631465"/>
    </source>
</evidence>
<evidence type="ECO:0000256" key="2">
    <source>
        <dbReference type="SAM" id="MobiDB-lite"/>
    </source>
</evidence>
<dbReference type="PROSITE" id="PS50158">
    <property type="entry name" value="ZF_CCHC"/>
    <property type="match status" value="1"/>
</dbReference>
<proteinExistence type="predicted"/>
<dbReference type="InterPro" id="IPR050462">
    <property type="entry name" value="Retroviral_Gag-Pol_poly"/>
</dbReference>
<keyword evidence="5" id="KW-1185">Reference proteome</keyword>
<dbReference type="PANTHER" id="PTHR33166">
    <property type="entry name" value="GAG_P30 DOMAIN-CONTAINING PROTEIN"/>
    <property type="match status" value="1"/>
</dbReference>
<dbReference type="InterPro" id="IPR036875">
    <property type="entry name" value="Znf_CCHC_sf"/>
</dbReference>
<dbReference type="Proteomes" id="UP000631465">
    <property type="component" value="Unassembled WGS sequence"/>
</dbReference>
<gene>
    <name evidence="4" type="ORF">G4228_020309</name>
</gene>
<dbReference type="SUPFAM" id="SSF57756">
    <property type="entry name" value="Retrovirus zinc finger-like domains"/>
    <property type="match status" value="1"/>
</dbReference>
<dbReference type="SUPFAM" id="SSF47943">
    <property type="entry name" value="Retrovirus capsid protein, N-terminal core domain"/>
    <property type="match status" value="1"/>
</dbReference>
<name>A0A833SMY4_9CERV</name>
<dbReference type="Gene3D" id="1.10.375.10">
    <property type="entry name" value="Human Immunodeficiency Virus Type 1 Capsid Protein"/>
    <property type="match status" value="1"/>
</dbReference>
<feature type="region of interest" description="Disordered" evidence="2">
    <location>
        <begin position="547"/>
        <end position="594"/>
    </location>
</feature>
<evidence type="ECO:0000313" key="4">
    <source>
        <dbReference type="EMBL" id="KAF4008551.1"/>
    </source>
</evidence>
<keyword evidence="1" id="KW-0862">Zinc</keyword>
<feature type="region of interest" description="Disordered" evidence="2">
    <location>
        <begin position="328"/>
        <end position="359"/>
    </location>
</feature>
<evidence type="ECO:0000256" key="1">
    <source>
        <dbReference type="PROSITE-ProRule" id="PRU00047"/>
    </source>
</evidence>
<dbReference type="Gene3D" id="1.10.150.180">
    <property type="entry name" value="Gamma-retroviral matrix domain"/>
    <property type="match status" value="1"/>
</dbReference>
<feature type="compositionally biased region" description="Pro residues" evidence="2">
    <location>
        <begin position="113"/>
        <end position="125"/>
    </location>
</feature>
<dbReference type="InterPro" id="IPR036946">
    <property type="entry name" value="G_retro_matrix_sf"/>
</dbReference>
<dbReference type="GO" id="GO:0008270">
    <property type="term" value="F:zinc ion binding"/>
    <property type="evidence" value="ECO:0007669"/>
    <property type="project" value="UniProtKB-KW"/>
</dbReference>
<dbReference type="InterPro" id="IPR001878">
    <property type="entry name" value="Znf_CCHC"/>
</dbReference>
<dbReference type="InterPro" id="IPR008919">
    <property type="entry name" value="Retrov_capsid_N"/>
</dbReference>
<dbReference type="SUPFAM" id="SSF47836">
    <property type="entry name" value="Retroviral matrix proteins"/>
    <property type="match status" value="1"/>
</dbReference>
<accession>A0A833SMY4</accession>
<dbReference type="AlphaFoldDB" id="A0A833SMY4"/>
<dbReference type="InterPro" id="IPR010999">
    <property type="entry name" value="Retrovr_matrix"/>
</dbReference>
<feature type="domain" description="CCHC-type" evidence="3">
    <location>
        <begin position="523"/>
        <end position="538"/>
    </location>
</feature>
<feature type="compositionally biased region" description="Pro residues" evidence="2">
    <location>
        <begin position="193"/>
        <end position="204"/>
    </location>
</feature>
<comment type="caution">
    <text evidence="4">The sequence shown here is derived from an EMBL/GenBank/DDBJ whole genome shotgun (WGS) entry which is preliminary data.</text>
</comment>
<dbReference type="PRINTS" id="PR01217">
    <property type="entry name" value="PRICHEXTENSN"/>
</dbReference>
<reference evidence="4 5" key="1">
    <citation type="submission" date="2019-10" db="EMBL/GenBank/DDBJ databases">
        <title>Chromosome-level genome assembly of Tarim red deer.</title>
        <authorList>
            <person name="Ba H."/>
        </authorList>
    </citation>
    <scope>NUCLEOTIDE SEQUENCE [LARGE SCALE GENOMIC DNA]</scope>
    <source>
        <strain evidence="4">CEY-2017</strain>
        <tissue evidence="4">Blood</tissue>
    </source>
</reference>
<keyword evidence="1" id="KW-0479">Metal-binding</keyword>
<dbReference type="SMART" id="SM00343">
    <property type="entry name" value="ZnF_C2HC"/>
    <property type="match status" value="2"/>
</dbReference>
<protein>
    <recommendedName>
        <fullName evidence="3">CCHC-type domain-containing protein</fullName>
    </recommendedName>
</protein>
<feature type="compositionally biased region" description="Pro residues" evidence="2">
    <location>
        <begin position="141"/>
        <end position="185"/>
    </location>
</feature>
<dbReference type="GO" id="GO:0003676">
    <property type="term" value="F:nucleic acid binding"/>
    <property type="evidence" value="ECO:0007669"/>
    <property type="project" value="InterPro"/>
</dbReference>
<dbReference type="InterPro" id="IPR003036">
    <property type="entry name" value="Gag_P30"/>
</dbReference>
<dbReference type="Pfam" id="PF00098">
    <property type="entry name" value="zf-CCHC"/>
    <property type="match status" value="2"/>
</dbReference>
<dbReference type="Pfam" id="PF02093">
    <property type="entry name" value="Gag_p30"/>
    <property type="match status" value="1"/>
</dbReference>
<dbReference type="EMBL" id="WMHW01002428">
    <property type="protein sequence ID" value="KAF4008551.1"/>
    <property type="molecule type" value="Genomic_DNA"/>
</dbReference>